<keyword evidence="5" id="KW-1185">Reference proteome</keyword>
<protein>
    <recommendedName>
        <fullName evidence="6">Methyltransferase-like protein 13</fullName>
    </recommendedName>
</protein>
<sequence length="465" mass="51010">MAVDNSMFEIIAPSRFITFCFPNPSSSTTSLLRVAVLDSPYQLTDSPRVAAMVVPKHRDSDWIFSTESGHLQLLLSSPGISRLILIGDQSSSSHPIYRRPAKNDTSCDDELGVSLKPLLLALSPKSCFKHGMPEIPLLSYEDNVISSVVLEKCVGPLVGEMLVEDVELDCGGDVSKREFRRRLRFKRMPNLVQTEVLIIPNLGFGLDCVDLGEVEFRLDNNVLVHPYLVPMVASLRLAAPYIEGQIRSGLRPKALCLGVGGGALLGFLRTQLGFQVVGVEADEEVLRVSRQYFGLEDGEHIKVYFGDALEVIGKLADRGNGHNLGFSDTHGVEDGCDLVNGNDVDTKFDVIMVDLDSSDATDGLIAPPLEFVRKHVLLSARSVLCDNGILAINVIPPNISFYKTLIQEFREVFNELYEIDMGNGENFILIAAALPLMPSSDCENHFLNKLGMAISGAYLNSIKKI</sequence>
<evidence type="ECO:0000313" key="4">
    <source>
        <dbReference type="EMBL" id="KAK9906312.1"/>
    </source>
</evidence>
<evidence type="ECO:0000313" key="5">
    <source>
        <dbReference type="Proteomes" id="UP001457282"/>
    </source>
</evidence>
<keyword evidence="2" id="KW-0489">Methyltransferase</keyword>
<dbReference type="GO" id="GO:0008168">
    <property type="term" value="F:methyltransferase activity"/>
    <property type="evidence" value="ECO:0007669"/>
    <property type="project" value="UniProtKB-KW"/>
</dbReference>
<gene>
    <name evidence="4" type="ORF">M0R45_002647</name>
</gene>
<evidence type="ECO:0000256" key="1">
    <source>
        <dbReference type="ARBA" id="ARBA00008361"/>
    </source>
</evidence>
<dbReference type="InterPro" id="IPR029063">
    <property type="entry name" value="SAM-dependent_MTases_sf"/>
</dbReference>
<comment type="caution">
    <text evidence="4">The sequence shown here is derived from an EMBL/GenBank/DDBJ whole genome shotgun (WGS) entry which is preliminary data.</text>
</comment>
<evidence type="ECO:0000256" key="3">
    <source>
        <dbReference type="ARBA" id="ARBA00022679"/>
    </source>
</evidence>
<dbReference type="Proteomes" id="UP001457282">
    <property type="component" value="Unassembled WGS sequence"/>
</dbReference>
<organism evidence="4 5">
    <name type="scientific">Rubus argutus</name>
    <name type="common">Southern blackberry</name>
    <dbReference type="NCBI Taxonomy" id="59490"/>
    <lineage>
        <taxon>Eukaryota</taxon>
        <taxon>Viridiplantae</taxon>
        <taxon>Streptophyta</taxon>
        <taxon>Embryophyta</taxon>
        <taxon>Tracheophyta</taxon>
        <taxon>Spermatophyta</taxon>
        <taxon>Magnoliopsida</taxon>
        <taxon>eudicotyledons</taxon>
        <taxon>Gunneridae</taxon>
        <taxon>Pentapetalae</taxon>
        <taxon>rosids</taxon>
        <taxon>fabids</taxon>
        <taxon>Rosales</taxon>
        <taxon>Rosaceae</taxon>
        <taxon>Rosoideae</taxon>
        <taxon>Rosoideae incertae sedis</taxon>
        <taxon>Rubus</taxon>
    </lineage>
</organism>
<dbReference type="SUPFAM" id="SSF53335">
    <property type="entry name" value="S-adenosyl-L-methionine-dependent methyltransferases"/>
    <property type="match status" value="1"/>
</dbReference>
<dbReference type="GO" id="GO:0032259">
    <property type="term" value="P:methylation"/>
    <property type="evidence" value="ECO:0007669"/>
    <property type="project" value="UniProtKB-KW"/>
</dbReference>
<comment type="similarity">
    <text evidence="1">Belongs to the methyltransferase superfamily.</text>
</comment>
<name>A0AAW1VR19_RUBAR</name>
<dbReference type="AlphaFoldDB" id="A0AAW1VR19"/>
<reference evidence="4 5" key="1">
    <citation type="journal article" date="2023" name="G3 (Bethesda)">
        <title>A chromosome-length genome assembly and annotation of blackberry (Rubus argutus, cv. 'Hillquist').</title>
        <authorList>
            <person name="Bruna T."/>
            <person name="Aryal R."/>
            <person name="Dudchenko O."/>
            <person name="Sargent D.J."/>
            <person name="Mead D."/>
            <person name="Buti M."/>
            <person name="Cavallini A."/>
            <person name="Hytonen T."/>
            <person name="Andres J."/>
            <person name="Pham M."/>
            <person name="Weisz D."/>
            <person name="Mascagni F."/>
            <person name="Usai G."/>
            <person name="Natali L."/>
            <person name="Bassil N."/>
            <person name="Fernandez G.E."/>
            <person name="Lomsadze A."/>
            <person name="Armour M."/>
            <person name="Olukolu B."/>
            <person name="Poorten T."/>
            <person name="Britton C."/>
            <person name="Davik J."/>
            <person name="Ashrafi H."/>
            <person name="Aiden E.L."/>
            <person name="Borodovsky M."/>
            <person name="Worthington M."/>
        </authorList>
    </citation>
    <scope>NUCLEOTIDE SEQUENCE [LARGE SCALE GENOMIC DNA]</scope>
    <source>
        <strain evidence="4">PI 553951</strain>
    </source>
</reference>
<evidence type="ECO:0008006" key="6">
    <source>
        <dbReference type="Google" id="ProtNLM"/>
    </source>
</evidence>
<dbReference type="PANTHER" id="PTHR12176">
    <property type="entry name" value="SAM-DEPENDENT METHYLTRANSFERASE SUPERFAMILY PROTEIN"/>
    <property type="match status" value="1"/>
</dbReference>
<dbReference type="PANTHER" id="PTHR12176:SF59">
    <property type="entry name" value="METHYLTRANSFERASE DOMAIN-CONTAINING PROTEIN-RELATED"/>
    <property type="match status" value="1"/>
</dbReference>
<proteinExistence type="inferred from homology"/>
<dbReference type="EMBL" id="JBEDUW010000065">
    <property type="protein sequence ID" value="KAK9906312.1"/>
    <property type="molecule type" value="Genomic_DNA"/>
</dbReference>
<keyword evidence="3" id="KW-0808">Transferase</keyword>
<dbReference type="Gene3D" id="3.40.50.150">
    <property type="entry name" value="Vaccinia Virus protein VP39"/>
    <property type="match status" value="1"/>
</dbReference>
<dbReference type="InterPro" id="IPR051419">
    <property type="entry name" value="Lys/N-term_MeTrsfase_sf"/>
</dbReference>
<accession>A0AAW1VR19</accession>
<evidence type="ECO:0000256" key="2">
    <source>
        <dbReference type="ARBA" id="ARBA00022603"/>
    </source>
</evidence>